<dbReference type="GO" id="GO:0045010">
    <property type="term" value="P:actin nucleation"/>
    <property type="evidence" value="ECO:0007669"/>
    <property type="project" value="InterPro"/>
</dbReference>
<gene>
    <name evidence="1" type="ORF">EOD39_11559</name>
</gene>
<keyword evidence="2" id="KW-1185">Reference proteome</keyword>
<sequence length="287" mass="32434">MAPSLNHPDLQLSVIVLADVSTSEAHHRAGATALANGAVPAQSQLNSVGTAQRAMQRKRLLKAPTLAELDSSDSEEEFCYPVECLALTVEEVMHIRQVLVKAELEKFQQYKDVYSALKKGKLCFCCRTKRFSFFTWSYTCQFCKRPVCSQCCKKMRLPSKPYANLPIYSLGSSTLHKEESVPKPEKPSTSLHRQHSLYKTVSRFSSASKSVESSDDLELPKELTEDWSTMEVCVDCKMFISEIICSSKRSLVLATRRARLKRKTRSFYMSSSSTSDYRPSERTIKEV</sequence>
<dbReference type="GO" id="GO:0048193">
    <property type="term" value="P:Golgi vesicle transport"/>
    <property type="evidence" value="ECO:0007669"/>
    <property type="project" value="TreeGrafter"/>
</dbReference>
<dbReference type="GO" id="GO:0040038">
    <property type="term" value="P:polar body extrusion after meiotic divisions"/>
    <property type="evidence" value="ECO:0007669"/>
    <property type="project" value="TreeGrafter"/>
</dbReference>
<dbReference type="Proteomes" id="UP000289886">
    <property type="component" value="Unassembled WGS sequence"/>
</dbReference>
<accession>A0A662YTF1</accession>
<evidence type="ECO:0000313" key="2">
    <source>
        <dbReference type="Proteomes" id="UP000289886"/>
    </source>
</evidence>
<dbReference type="GO" id="GO:0036089">
    <property type="term" value="P:cleavage furrow formation"/>
    <property type="evidence" value="ECO:0007669"/>
    <property type="project" value="TreeGrafter"/>
</dbReference>
<name>A0A662YTF1_ACIRT</name>
<dbReference type="PANTHER" id="PTHR21345">
    <property type="entry name" value="SPIRE"/>
    <property type="match status" value="1"/>
</dbReference>
<reference evidence="1 2" key="1">
    <citation type="submission" date="2019-01" db="EMBL/GenBank/DDBJ databases">
        <title>Draft Genome and Complete Hox-Cluster Characterization of the Sterlet Sturgeon (Acipenser ruthenus).</title>
        <authorList>
            <person name="Wei Q."/>
        </authorList>
    </citation>
    <scope>NUCLEOTIDE SEQUENCE [LARGE SCALE GENOMIC DNA]</scope>
    <source>
        <strain evidence="1">WHYD16114868_AA</strain>
        <tissue evidence="1">Blood</tissue>
    </source>
</reference>
<dbReference type="InterPro" id="IPR029901">
    <property type="entry name" value="Spire"/>
</dbReference>
<comment type="caution">
    <text evidence="1">The sequence shown here is derived from an EMBL/GenBank/DDBJ whole genome shotgun (WGS) entry which is preliminary data.</text>
</comment>
<dbReference type="InterPro" id="IPR011011">
    <property type="entry name" value="Znf_FYVE_PHD"/>
</dbReference>
<dbReference type="AlphaFoldDB" id="A0A662YTF1"/>
<dbReference type="CDD" id="cd15767">
    <property type="entry name" value="FYVE_SPIR1"/>
    <property type="match status" value="1"/>
</dbReference>
<dbReference type="GO" id="GO:0051295">
    <property type="term" value="P:establishment of meiotic spindle localization"/>
    <property type="evidence" value="ECO:0007669"/>
    <property type="project" value="TreeGrafter"/>
</dbReference>
<dbReference type="GO" id="GO:0051639">
    <property type="term" value="P:actin filament network formation"/>
    <property type="evidence" value="ECO:0007669"/>
    <property type="project" value="TreeGrafter"/>
</dbReference>
<proteinExistence type="predicted"/>
<dbReference type="SUPFAM" id="SSF57903">
    <property type="entry name" value="FYVE/PHD zinc finger"/>
    <property type="match status" value="1"/>
</dbReference>
<dbReference type="GO" id="GO:0030659">
    <property type="term" value="C:cytoplasmic vesicle membrane"/>
    <property type="evidence" value="ECO:0007669"/>
    <property type="project" value="TreeGrafter"/>
</dbReference>
<evidence type="ECO:0000313" key="1">
    <source>
        <dbReference type="EMBL" id="RXM99425.1"/>
    </source>
</evidence>
<dbReference type="GO" id="GO:0008017">
    <property type="term" value="F:microtubule binding"/>
    <property type="evidence" value="ECO:0007669"/>
    <property type="project" value="TreeGrafter"/>
</dbReference>
<dbReference type="GO" id="GO:0030041">
    <property type="term" value="P:actin filament polymerization"/>
    <property type="evidence" value="ECO:0007669"/>
    <property type="project" value="TreeGrafter"/>
</dbReference>
<dbReference type="GO" id="GO:0003779">
    <property type="term" value="F:actin binding"/>
    <property type="evidence" value="ECO:0007669"/>
    <property type="project" value="InterPro"/>
</dbReference>
<dbReference type="PANTHER" id="PTHR21345:SF8">
    <property type="entry name" value="PROTEIN SPIRE HOMOLOG 1"/>
    <property type="match status" value="1"/>
</dbReference>
<dbReference type="GO" id="GO:0005938">
    <property type="term" value="C:cell cortex"/>
    <property type="evidence" value="ECO:0007669"/>
    <property type="project" value="TreeGrafter"/>
</dbReference>
<dbReference type="EMBL" id="SCEB01000386">
    <property type="protein sequence ID" value="RXM99425.1"/>
    <property type="molecule type" value="Genomic_DNA"/>
</dbReference>
<dbReference type="InterPro" id="IPR029905">
    <property type="entry name" value="Spir-1_FYVE-rel_dom"/>
</dbReference>
<organism evidence="1 2">
    <name type="scientific">Acipenser ruthenus</name>
    <name type="common">Sterlet sturgeon</name>
    <dbReference type="NCBI Taxonomy" id="7906"/>
    <lineage>
        <taxon>Eukaryota</taxon>
        <taxon>Metazoa</taxon>
        <taxon>Chordata</taxon>
        <taxon>Craniata</taxon>
        <taxon>Vertebrata</taxon>
        <taxon>Euteleostomi</taxon>
        <taxon>Actinopterygii</taxon>
        <taxon>Chondrostei</taxon>
        <taxon>Acipenseriformes</taxon>
        <taxon>Acipenseridae</taxon>
        <taxon>Acipenser</taxon>
    </lineage>
</organism>
<protein>
    <submittedName>
        <fullName evidence="1">Protein spire-like 1</fullName>
    </submittedName>
</protein>